<dbReference type="GO" id="GO:0016020">
    <property type="term" value="C:membrane"/>
    <property type="evidence" value="ECO:0007669"/>
    <property type="project" value="TreeGrafter"/>
</dbReference>
<proteinExistence type="predicted"/>
<dbReference type="CDD" id="cd10917">
    <property type="entry name" value="CE4_NodB_like_6s_7s"/>
    <property type="match status" value="1"/>
</dbReference>
<dbReference type="PANTHER" id="PTHR10587:SF133">
    <property type="entry name" value="CHITIN DEACETYLASE 1-RELATED"/>
    <property type="match status" value="1"/>
</dbReference>
<evidence type="ECO:0000256" key="2">
    <source>
        <dbReference type="ARBA" id="ARBA00022801"/>
    </source>
</evidence>
<feature type="domain" description="NodB homology" evidence="3">
    <location>
        <begin position="26"/>
        <end position="206"/>
    </location>
</feature>
<organism evidence="4 5">
    <name type="scientific">Algoriphagus iocasae</name>
    <dbReference type="NCBI Taxonomy" id="1836499"/>
    <lineage>
        <taxon>Bacteria</taxon>
        <taxon>Pseudomonadati</taxon>
        <taxon>Bacteroidota</taxon>
        <taxon>Cytophagia</taxon>
        <taxon>Cytophagales</taxon>
        <taxon>Cyclobacteriaceae</taxon>
        <taxon>Algoriphagus</taxon>
    </lineage>
</organism>
<evidence type="ECO:0000313" key="5">
    <source>
        <dbReference type="Proteomes" id="UP000588604"/>
    </source>
</evidence>
<dbReference type="AlphaFoldDB" id="A0A841MSP0"/>
<dbReference type="RefSeq" id="WP_184497784.1">
    <property type="nucleotide sequence ID" value="NZ_JACIJO010000004.1"/>
</dbReference>
<evidence type="ECO:0000256" key="1">
    <source>
        <dbReference type="ARBA" id="ARBA00022723"/>
    </source>
</evidence>
<dbReference type="Pfam" id="PF01522">
    <property type="entry name" value="Polysacc_deac_1"/>
    <property type="match status" value="1"/>
</dbReference>
<keyword evidence="5" id="KW-1185">Reference proteome</keyword>
<dbReference type="InterPro" id="IPR011330">
    <property type="entry name" value="Glyco_hydro/deAcase_b/a-brl"/>
</dbReference>
<dbReference type="PANTHER" id="PTHR10587">
    <property type="entry name" value="GLYCOSYL TRANSFERASE-RELATED"/>
    <property type="match status" value="1"/>
</dbReference>
<dbReference type="Gene3D" id="3.20.20.370">
    <property type="entry name" value="Glycoside hydrolase/deacetylase"/>
    <property type="match status" value="1"/>
</dbReference>
<keyword evidence="2" id="KW-0378">Hydrolase</keyword>
<sequence length="208" mass="23927">MVFHTVPFFIQRLFPNRTWTGSSGKKQIYLTFDDGPVPGITDYVLSELRKRGMVATFFMVGDNVRKNPELAKDVLSQGHVLGNHTFHHLNGWKTPKEKYLQDFLKCDEILEELTGKKVRFFRPPYGLMTNAQAREISKTHQIVMWNMLSGDYNLSLAPEEILTKSIQKTKPDSVVLFHDQQKTATVLPKILPTYLDQIQENGWETATL</sequence>
<name>A0A841MSP0_9BACT</name>
<dbReference type="GO" id="GO:0005975">
    <property type="term" value="P:carbohydrate metabolic process"/>
    <property type="evidence" value="ECO:0007669"/>
    <property type="project" value="InterPro"/>
</dbReference>
<keyword evidence="1" id="KW-0479">Metal-binding</keyword>
<comment type="caution">
    <text evidence="4">The sequence shown here is derived from an EMBL/GenBank/DDBJ whole genome shotgun (WGS) entry which is preliminary data.</text>
</comment>
<dbReference type="InterPro" id="IPR002509">
    <property type="entry name" value="NODB_dom"/>
</dbReference>
<dbReference type="GO" id="GO:0046872">
    <property type="term" value="F:metal ion binding"/>
    <property type="evidence" value="ECO:0007669"/>
    <property type="project" value="UniProtKB-KW"/>
</dbReference>
<dbReference type="SUPFAM" id="SSF88713">
    <property type="entry name" value="Glycoside hydrolase/deacetylase"/>
    <property type="match status" value="1"/>
</dbReference>
<dbReference type="EMBL" id="JACIJO010000004">
    <property type="protein sequence ID" value="MBB6328567.1"/>
    <property type="molecule type" value="Genomic_DNA"/>
</dbReference>
<accession>A0A841MSP0</accession>
<evidence type="ECO:0000313" key="4">
    <source>
        <dbReference type="EMBL" id="MBB6328567.1"/>
    </source>
</evidence>
<dbReference type="Proteomes" id="UP000588604">
    <property type="component" value="Unassembled WGS sequence"/>
</dbReference>
<dbReference type="InterPro" id="IPR050248">
    <property type="entry name" value="Polysacc_deacetylase_ArnD"/>
</dbReference>
<protein>
    <submittedName>
        <fullName evidence="4">Peptidoglycan/xylan/chitin deacetylase (PgdA/CDA1 family)</fullName>
    </submittedName>
</protein>
<evidence type="ECO:0000259" key="3">
    <source>
        <dbReference type="PROSITE" id="PS51677"/>
    </source>
</evidence>
<dbReference type="PROSITE" id="PS51677">
    <property type="entry name" value="NODB"/>
    <property type="match status" value="1"/>
</dbReference>
<gene>
    <name evidence="4" type="ORF">FHS59_004223</name>
</gene>
<reference evidence="4 5" key="1">
    <citation type="submission" date="2020-08" db="EMBL/GenBank/DDBJ databases">
        <title>Genomic Encyclopedia of Type Strains, Phase IV (KMG-IV): sequencing the most valuable type-strain genomes for metagenomic binning, comparative biology and taxonomic classification.</title>
        <authorList>
            <person name="Goeker M."/>
        </authorList>
    </citation>
    <scope>NUCLEOTIDE SEQUENCE [LARGE SCALE GENOMIC DNA]</scope>
    <source>
        <strain evidence="4 5">DSM 102044</strain>
    </source>
</reference>
<dbReference type="GO" id="GO:0016810">
    <property type="term" value="F:hydrolase activity, acting on carbon-nitrogen (but not peptide) bonds"/>
    <property type="evidence" value="ECO:0007669"/>
    <property type="project" value="InterPro"/>
</dbReference>